<evidence type="ECO:0000256" key="1">
    <source>
        <dbReference type="ARBA" id="ARBA00009600"/>
    </source>
</evidence>
<dbReference type="Proteomes" id="UP000198866">
    <property type="component" value="Unassembled WGS sequence"/>
</dbReference>
<dbReference type="InterPro" id="IPR003774">
    <property type="entry name" value="AlgH-like"/>
</dbReference>
<dbReference type="PANTHER" id="PTHR30327:SF1">
    <property type="entry name" value="UPF0301 PROTEIN YQGE"/>
    <property type="match status" value="1"/>
</dbReference>
<dbReference type="AlphaFoldDB" id="A0A1H7DKZ6"/>
<dbReference type="EMBL" id="FNYE01000031">
    <property type="protein sequence ID" value="SEK02024.1"/>
    <property type="molecule type" value="Genomic_DNA"/>
</dbReference>
<name>A0A1H7DKZ6_9BURK</name>
<dbReference type="HAMAP" id="MF_00758">
    <property type="entry name" value="UPF0301"/>
    <property type="match status" value="1"/>
</dbReference>
<comment type="similarity">
    <text evidence="1 2">Belongs to the UPF0301 (AlgH) family.</text>
</comment>
<dbReference type="SUPFAM" id="SSF143456">
    <property type="entry name" value="VC0467-like"/>
    <property type="match status" value="1"/>
</dbReference>
<accession>A0A1H7DKZ6</accession>
<evidence type="ECO:0000313" key="4">
    <source>
        <dbReference type="Proteomes" id="UP000198866"/>
    </source>
</evidence>
<proteinExistence type="inferred from homology"/>
<dbReference type="PANTHER" id="PTHR30327">
    <property type="entry name" value="UNCHARACTERIZED PROTEIN YQGE"/>
    <property type="match status" value="1"/>
</dbReference>
<protein>
    <recommendedName>
        <fullName evidence="2">UPF0301 protein SAMN05192539_103115</fullName>
    </recommendedName>
</protein>
<gene>
    <name evidence="3" type="ORF">SAMN05192539_103115</name>
</gene>
<dbReference type="Gene3D" id="3.40.1740.10">
    <property type="entry name" value="VC0467-like"/>
    <property type="match status" value="1"/>
</dbReference>
<sequence>MHTGCAQAASVARGTIRQASVYGARGPQLRTVFAKIRPMPKSNDRINLTNQFLIAMPNMADPTFSGTVVYLCDHTERGALGLVINRPTDIDLQALFSRIDLKLEIEPLLHVPVYFGGPVQTERGFVLHDATESTYTSSMQVPGGLEMTTSKDVLEAVATGKGPQRFLLTLGHAGWGAGQLEEEISKNGWLTVQADPKIVFDVPAEDRFEAALALLGISSSMLSGEAGHA</sequence>
<evidence type="ECO:0000256" key="2">
    <source>
        <dbReference type="HAMAP-Rule" id="MF_00758"/>
    </source>
</evidence>
<keyword evidence="4" id="KW-1185">Reference proteome</keyword>
<dbReference type="STRING" id="667676.SAMN05192539_103115"/>
<dbReference type="NCBIfam" id="NF001267">
    <property type="entry name" value="PRK00228.1-2"/>
    <property type="match status" value="1"/>
</dbReference>
<organism evidence="3 4">
    <name type="scientific">Paraburkholderia diazotrophica</name>
    <dbReference type="NCBI Taxonomy" id="667676"/>
    <lineage>
        <taxon>Bacteria</taxon>
        <taxon>Pseudomonadati</taxon>
        <taxon>Pseudomonadota</taxon>
        <taxon>Betaproteobacteria</taxon>
        <taxon>Burkholderiales</taxon>
        <taxon>Burkholderiaceae</taxon>
        <taxon>Paraburkholderia</taxon>
    </lineage>
</organism>
<dbReference type="GO" id="GO:0005829">
    <property type="term" value="C:cytosol"/>
    <property type="evidence" value="ECO:0007669"/>
    <property type="project" value="TreeGrafter"/>
</dbReference>
<dbReference type="NCBIfam" id="NF001266">
    <property type="entry name" value="PRK00228.1-1"/>
    <property type="match status" value="1"/>
</dbReference>
<reference evidence="4" key="1">
    <citation type="submission" date="2016-10" db="EMBL/GenBank/DDBJ databases">
        <authorList>
            <person name="Varghese N."/>
            <person name="Submissions S."/>
        </authorList>
    </citation>
    <scope>NUCLEOTIDE SEQUENCE [LARGE SCALE GENOMIC DNA]</scope>
    <source>
        <strain evidence="4">LMG 26031</strain>
    </source>
</reference>
<evidence type="ECO:0000313" key="3">
    <source>
        <dbReference type="EMBL" id="SEK02024.1"/>
    </source>
</evidence>
<dbReference type="Pfam" id="PF02622">
    <property type="entry name" value="DUF179"/>
    <property type="match status" value="1"/>
</dbReference>